<dbReference type="SUPFAM" id="SSF55681">
    <property type="entry name" value="Class II aaRS and biotin synthetases"/>
    <property type="match status" value="1"/>
</dbReference>
<keyword evidence="5" id="KW-1185">Reference proteome</keyword>
<dbReference type="Gene3D" id="3.30.930.10">
    <property type="entry name" value="Bira Bifunctional Protein, Domain 2"/>
    <property type="match status" value="1"/>
</dbReference>
<evidence type="ECO:0000259" key="3">
    <source>
        <dbReference type="PROSITE" id="PS51733"/>
    </source>
</evidence>
<keyword evidence="2" id="KW-0436">Ligase</keyword>
<dbReference type="OrthoDB" id="10250105at2759"/>
<feature type="domain" description="BPL/LPL catalytic" evidence="3">
    <location>
        <begin position="390"/>
        <end position="575"/>
    </location>
</feature>
<protein>
    <recommendedName>
        <fullName evidence="3">BPL/LPL catalytic domain-containing protein</fullName>
    </recommendedName>
</protein>
<dbReference type="GO" id="GO:0005737">
    <property type="term" value="C:cytoplasm"/>
    <property type="evidence" value="ECO:0007669"/>
    <property type="project" value="TreeGrafter"/>
</dbReference>
<dbReference type="InterPro" id="IPR004143">
    <property type="entry name" value="BPL_LPL_catalytic"/>
</dbReference>
<dbReference type="SUPFAM" id="SSF52317">
    <property type="entry name" value="Class I glutamine amidotransferase-like"/>
    <property type="match status" value="1"/>
</dbReference>
<dbReference type="AlphaFoldDB" id="A0A8H7RPD9"/>
<evidence type="ECO:0000256" key="1">
    <source>
        <dbReference type="ARBA" id="ARBA00009934"/>
    </source>
</evidence>
<evidence type="ECO:0000313" key="5">
    <source>
        <dbReference type="Proteomes" id="UP000603453"/>
    </source>
</evidence>
<dbReference type="CDD" id="cd03144">
    <property type="entry name" value="GATase1_ScBLP_like"/>
    <property type="match status" value="1"/>
</dbReference>
<comment type="caution">
    <text evidence="4">The sequence shown here is derived from an EMBL/GenBank/DDBJ whole genome shotgun (WGS) entry which is preliminary data.</text>
</comment>
<dbReference type="PANTHER" id="PTHR12835:SF5">
    <property type="entry name" value="BIOTIN--PROTEIN LIGASE"/>
    <property type="match status" value="1"/>
</dbReference>
<dbReference type="Gene3D" id="3.40.50.880">
    <property type="match status" value="1"/>
</dbReference>
<dbReference type="Proteomes" id="UP000603453">
    <property type="component" value="Unassembled WGS sequence"/>
</dbReference>
<dbReference type="EMBL" id="JAEPRD010000002">
    <property type="protein sequence ID" value="KAG2213837.1"/>
    <property type="molecule type" value="Genomic_DNA"/>
</dbReference>
<dbReference type="GO" id="GO:0004077">
    <property type="term" value="F:biotin--[biotin carboxyl-carrier protein] ligase activity"/>
    <property type="evidence" value="ECO:0007669"/>
    <property type="project" value="InterPro"/>
</dbReference>
<dbReference type="InterPro" id="IPR019197">
    <property type="entry name" value="Biotin-prot_ligase_N"/>
</dbReference>
<accession>A0A8H7RPD9</accession>
<sequence length="652" mass="73016">MNVLVYDDLGASPNSVKHTVNTLKALLGHAYDIIQIDHTVLQSEPWEVHCAMLVMPGGRDMPYCQALDGAPNTRIRSFVEGGGIYLGICAGAYYGSHHIEFEKGRASMEIIQSRELGFYPGLARGTTYPGFVYNSESGAKSVSVVLEGQFEHLPREINMYYNGGGYFVEPEKYENVTVLGRYKTPSALCKEPKGPAAIVQCKVGKGNAILIGTHPEYDISSQDMLLTDDNVSVTLKSIVHDLILSEKDRRSFLATLFARIGLNVRIREEPEVPHLTPLYLAGLTKEWVTNPVSHLLRISDPITHLLEDKHDIFHMSTIEDPPSEKVELLNVCRFKEGKPSSVEIIYPRSIDAKEPIYPSPSCTPCFDMKAYFQHLVQKRTLEWGGGAWLRFGNGILYAQVMESTQSLMDKNFKFSQALPSGFITLATDQIAGRGRGRNGWISQSGALQFSFIMRHHIKLRHASVVFIQYMIALAVVESIRERSGYQNIPLRLKWPNDIYVETKDGLKKVGGLLINSTFVDDEFVLVIGCGINLSNHEPTVSINDVIETHGLSRLSVEDVLAGILVKFEIYYTEFCEKGMGAWFLNKYYERWLHSDAVVTLTTHNNESVKIIGITSDYGMLKVESLDRRGKIYGLLPDGNSFDMMNGLLVQKK</sequence>
<dbReference type="Pfam" id="PF09825">
    <property type="entry name" value="BPL_N"/>
    <property type="match status" value="1"/>
</dbReference>
<evidence type="ECO:0000256" key="2">
    <source>
        <dbReference type="ARBA" id="ARBA00022598"/>
    </source>
</evidence>
<dbReference type="CDD" id="cd16442">
    <property type="entry name" value="BPL"/>
    <property type="match status" value="1"/>
</dbReference>
<evidence type="ECO:0000313" key="4">
    <source>
        <dbReference type="EMBL" id="KAG2213837.1"/>
    </source>
</evidence>
<dbReference type="NCBIfam" id="TIGR00121">
    <property type="entry name" value="birA_ligase"/>
    <property type="match status" value="1"/>
</dbReference>
<dbReference type="InterPro" id="IPR004408">
    <property type="entry name" value="Biotin_CoA_COase_ligase"/>
</dbReference>
<dbReference type="Pfam" id="PF03099">
    <property type="entry name" value="BPL_LplA_LipB"/>
    <property type="match status" value="1"/>
</dbReference>
<comment type="similarity">
    <text evidence="1">Belongs to the biotin--protein ligase family.</text>
</comment>
<dbReference type="InterPro" id="IPR045864">
    <property type="entry name" value="aa-tRNA-synth_II/BPL/LPL"/>
</dbReference>
<proteinExistence type="inferred from homology"/>
<dbReference type="PROSITE" id="PS51733">
    <property type="entry name" value="BPL_LPL_CATALYTIC"/>
    <property type="match status" value="1"/>
</dbReference>
<gene>
    <name evidence="4" type="ORF">INT47_001106</name>
</gene>
<dbReference type="InterPro" id="IPR029062">
    <property type="entry name" value="Class_I_gatase-like"/>
</dbReference>
<reference evidence="4" key="1">
    <citation type="submission" date="2020-12" db="EMBL/GenBank/DDBJ databases">
        <title>Metabolic potential, ecology and presence of endohyphal bacteria is reflected in genomic diversity of Mucoromycotina.</title>
        <authorList>
            <person name="Muszewska A."/>
            <person name="Okrasinska A."/>
            <person name="Steczkiewicz K."/>
            <person name="Drgas O."/>
            <person name="Orlowska M."/>
            <person name="Perlinska-Lenart U."/>
            <person name="Aleksandrzak-Piekarczyk T."/>
            <person name="Szatraj K."/>
            <person name="Zielenkiewicz U."/>
            <person name="Pilsyk S."/>
            <person name="Malc E."/>
            <person name="Mieczkowski P."/>
            <person name="Kruszewska J.S."/>
            <person name="Biernat P."/>
            <person name="Pawlowska J."/>
        </authorList>
    </citation>
    <scope>NUCLEOTIDE SEQUENCE</scope>
    <source>
        <strain evidence="4">WA0000017839</strain>
    </source>
</reference>
<dbReference type="PANTHER" id="PTHR12835">
    <property type="entry name" value="BIOTIN PROTEIN LIGASE"/>
    <property type="match status" value="1"/>
</dbReference>
<name>A0A8H7RPD9_9FUNG</name>
<organism evidence="4 5">
    <name type="scientific">Mucor saturninus</name>
    <dbReference type="NCBI Taxonomy" id="64648"/>
    <lineage>
        <taxon>Eukaryota</taxon>
        <taxon>Fungi</taxon>
        <taxon>Fungi incertae sedis</taxon>
        <taxon>Mucoromycota</taxon>
        <taxon>Mucoromycotina</taxon>
        <taxon>Mucoromycetes</taxon>
        <taxon>Mucorales</taxon>
        <taxon>Mucorineae</taxon>
        <taxon>Mucoraceae</taxon>
        <taxon>Mucor</taxon>
    </lineage>
</organism>